<keyword evidence="5 6" id="KW-0472">Membrane</keyword>
<dbReference type="AlphaFoldDB" id="A0A5N7MH31"/>
<evidence type="ECO:0000256" key="1">
    <source>
        <dbReference type="ARBA" id="ARBA00004651"/>
    </source>
</evidence>
<evidence type="ECO:0000256" key="6">
    <source>
        <dbReference type="SAM" id="Phobius"/>
    </source>
</evidence>
<dbReference type="Proteomes" id="UP000403266">
    <property type="component" value="Unassembled WGS sequence"/>
</dbReference>
<keyword evidence="4 6" id="KW-1133">Transmembrane helix</keyword>
<feature type="transmembrane region" description="Helical" evidence="6">
    <location>
        <begin position="114"/>
        <end position="136"/>
    </location>
</feature>
<dbReference type="PANTHER" id="PTHR30485">
    <property type="entry name" value="NI/FE-HYDROGENASE 1 B-TYPE CYTOCHROME SUBUNIT"/>
    <property type="match status" value="1"/>
</dbReference>
<feature type="transmembrane region" description="Helical" evidence="6">
    <location>
        <begin position="57"/>
        <end position="78"/>
    </location>
</feature>
<reference evidence="8 9" key="1">
    <citation type="journal article" date="2019" name="Syst. Appl. Microbiol.">
        <title>Microvirga tunisiensis sp. nov., a root nodule symbiotic bacterium isolated from Lupinus micranthus and L. luteus grown in Northern Tunisia.</title>
        <authorList>
            <person name="Msaddak A."/>
            <person name="Rejili M."/>
            <person name="Duran D."/>
            <person name="Mars M."/>
            <person name="Palacios J.M."/>
            <person name="Ruiz-Argueso T."/>
            <person name="Rey L."/>
            <person name="Imperial J."/>
        </authorList>
    </citation>
    <scope>NUCLEOTIDE SEQUENCE [LARGE SCALE GENOMIC DNA]</scope>
    <source>
        <strain evidence="8 9">Lmie10</strain>
    </source>
</reference>
<dbReference type="EMBL" id="VOSK01000038">
    <property type="protein sequence ID" value="MPR26030.1"/>
    <property type="molecule type" value="Genomic_DNA"/>
</dbReference>
<evidence type="ECO:0000259" key="7">
    <source>
        <dbReference type="Pfam" id="PF01292"/>
    </source>
</evidence>
<dbReference type="Pfam" id="PF01292">
    <property type="entry name" value="Ni_hydr_CYTB"/>
    <property type="match status" value="1"/>
</dbReference>
<dbReference type="InterPro" id="IPR011577">
    <property type="entry name" value="Cyt_b561_bac/Ni-Hgenase"/>
</dbReference>
<evidence type="ECO:0000256" key="2">
    <source>
        <dbReference type="ARBA" id="ARBA00022475"/>
    </source>
</evidence>
<evidence type="ECO:0000313" key="8">
    <source>
        <dbReference type="EMBL" id="MPR26030.1"/>
    </source>
</evidence>
<organism evidence="8 9">
    <name type="scientific">Microvirga tunisiensis</name>
    <dbReference type="NCBI Taxonomy" id="2108360"/>
    <lineage>
        <taxon>Bacteria</taxon>
        <taxon>Pseudomonadati</taxon>
        <taxon>Pseudomonadota</taxon>
        <taxon>Alphaproteobacteria</taxon>
        <taxon>Hyphomicrobiales</taxon>
        <taxon>Methylobacteriaceae</taxon>
        <taxon>Microvirga</taxon>
    </lineage>
</organism>
<dbReference type="InterPro" id="IPR016174">
    <property type="entry name" value="Di-haem_cyt_TM"/>
</dbReference>
<protein>
    <submittedName>
        <fullName evidence="8">Cytochrome B</fullName>
    </submittedName>
</protein>
<dbReference type="GO" id="GO:0022904">
    <property type="term" value="P:respiratory electron transport chain"/>
    <property type="evidence" value="ECO:0007669"/>
    <property type="project" value="InterPro"/>
</dbReference>
<keyword evidence="9" id="KW-1185">Reference proteome</keyword>
<dbReference type="GO" id="GO:0020037">
    <property type="term" value="F:heme binding"/>
    <property type="evidence" value="ECO:0007669"/>
    <property type="project" value="TreeGrafter"/>
</dbReference>
<feature type="transmembrane region" description="Helical" evidence="6">
    <location>
        <begin position="32"/>
        <end position="51"/>
    </location>
</feature>
<evidence type="ECO:0000256" key="5">
    <source>
        <dbReference type="ARBA" id="ARBA00023136"/>
    </source>
</evidence>
<feature type="domain" description="Cytochrome b561 bacterial/Ni-hydrogenase" evidence="7">
    <location>
        <begin position="28"/>
        <end position="189"/>
    </location>
</feature>
<comment type="subcellular location">
    <subcellularLocation>
        <location evidence="1">Cell membrane</location>
        <topology evidence="1">Multi-pass membrane protein</topology>
    </subcellularLocation>
</comment>
<dbReference type="Gene3D" id="1.20.950.20">
    <property type="entry name" value="Transmembrane di-heme cytochromes, Chain C"/>
    <property type="match status" value="1"/>
</dbReference>
<evidence type="ECO:0000256" key="3">
    <source>
        <dbReference type="ARBA" id="ARBA00022692"/>
    </source>
</evidence>
<feature type="transmembrane region" description="Helical" evidence="6">
    <location>
        <begin position="156"/>
        <end position="176"/>
    </location>
</feature>
<dbReference type="GO" id="GO:0009055">
    <property type="term" value="F:electron transfer activity"/>
    <property type="evidence" value="ECO:0007669"/>
    <property type="project" value="InterPro"/>
</dbReference>
<evidence type="ECO:0000256" key="4">
    <source>
        <dbReference type="ARBA" id="ARBA00022989"/>
    </source>
</evidence>
<sequence length="194" mass="21028">MTANKSAVEAAGVMPAAAASSSQRTVRVWDPFIRFFHWSLVGLFTIAFVTGDEIEWLHVRIGYAIAALVALRIVWGLIGPRHARFGDFVRSPRAIMTYLLQAVRRKAPRHLGHNPAGGAMVVVLLVMLVGIAATGFAMTTDAFWGSEWVETLHEGLAYATIGLIVLHVTGVVLSGLEHGENLVKAMITGRKRAS</sequence>
<dbReference type="OrthoDB" id="196472at2"/>
<keyword evidence="3 6" id="KW-0812">Transmembrane</keyword>
<name>A0A5N7MH31_9HYPH</name>
<dbReference type="InterPro" id="IPR051542">
    <property type="entry name" value="Hydrogenase_cytochrome"/>
</dbReference>
<dbReference type="RefSeq" id="WP_152711961.1">
    <property type="nucleotide sequence ID" value="NZ_VOSJ01000006.1"/>
</dbReference>
<dbReference type="GO" id="GO:0005886">
    <property type="term" value="C:plasma membrane"/>
    <property type="evidence" value="ECO:0007669"/>
    <property type="project" value="UniProtKB-SubCell"/>
</dbReference>
<proteinExistence type="predicted"/>
<dbReference type="SUPFAM" id="SSF81342">
    <property type="entry name" value="Transmembrane di-heme cytochromes"/>
    <property type="match status" value="1"/>
</dbReference>
<accession>A0A5N7MH31</accession>
<dbReference type="PANTHER" id="PTHR30485:SF2">
    <property type="entry name" value="BLL0597 PROTEIN"/>
    <property type="match status" value="1"/>
</dbReference>
<evidence type="ECO:0000313" key="9">
    <source>
        <dbReference type="Proteomes" id="UP000403266"/>
    </source>
</evidence>
<gene>
    <name evidence="8" type="ORF">FS320_12535</name>
</gene>
<comment type="caution">
    <text evidence="8">The sequence shown here is derived from an EMBL/GenBank/DDBJ whole genome shotgun (WGS) entry which is preliminary data.</text>
</comment>
<keyword evidence="2" id="KW-1003">Cell membrane</keyword>